<dbReference type="Pfam" id="PF02962">
    <property type="entry name" value="CHMI"/>
    <property type="match status" value="1"/>
</dbReference>
<dbReference type="Proteomes" id="UP000275076">
    <property type="component" value="Unassembled WGS sequence"/>
</dbReference>
<accession>A0A3R9QTK0</accession>
<evidence type="ECO:0000313" key="2">
    <source>
        <dbReference type="Proteomes" id="UP000275076"/>
    </source>
</evidence>
<keyword evidence="2" id="KW-1185">Reference proteome</keyword>
<dbReference type="GO" id="GO:0008704">
    <property type="term" value="F:5-carboxymethyl-2-hydroxymuconate delta-isomerase activity"/>
    <property type="evidence" value="ECO:0007669"/>
    <property type="project" value="InterPro"/>
</dbReference>
<reference evidence="1 2" key="1">
    <citation type="submission" date="2018-10" db="EMBL/GenBank/DDBJ databases">
        <title>Draft genome sequence of Bacillus salarius IM0101, isolated from a hypersaline soil in Inner Mongolia, China.</title>
        <authorList>
            <person name="Yamprayoonswat W."/>
            <person name="Boonvisut S."/>
            <person name="Jumpathong W."/>
            <person name="Sittihan S."/>
            <person name="Ruangsuj P."/>
            <person name="Wanthongcharoen S."/>
            <person name="Thongpramul N."/>
            <person name="Pimmason S."/>
            <person name="Yu B."/>
            <person name="Yasawong M."/>
        </authorList>
    </citation>
    <scope>NUCLEOTIDE SEQUENCE [LARGE SCALE GENOMIC DNA]</scope>
    <source>
        <strain evidence="1 2">IM0101</strain>
    </source>
</reference>
<comment type="caution">
    <text evidence="1">The sequence shown here is derived from an EMBL/GenBank/DDBJ whole genome shotgun (WGS) entry which is preliminary data.</text>
</comment>
<dbReference type="CDD" id="cd00580">
    <property type="entry name" value="CHMI"/>
    <property type="match status" value="1"/>
</dbReference>
<dbReference type="RefSeq" id="WP_125556192.1">
    <property type="nucleotide sequence ID" value="NZ_RBVX01000010.1"/>
</dbReference>
<keyword evidence="1" id="KW-0413">Isomerase</keyword>
<protein>
    <submittedName>
        <fullName evidence="1">5-carboxymethyl-2-hydroxymuconate Delta-isomerase</fullName>
    </submittedName>
</protein>
<sequence length="130" mass="14997">MPHFIVEYTDNLKAEGDIPELLKKVNNVLIAHPDIFPIGGIRSRAIELNDYLVADGTEDDAFVHAQLKIGRGRTKEEKAMAGEKIFEAIEQHFEYLFDKRYLALSFEIQEFGEDGTYKKNNIHPRYKKRG</sequence>
<dbReference type="AlphaFoldDB" id="A0A3R9QTK0"/>
<name>A0A3R9QTK0_9BACI</name>
<proteinExistence type="predicted"/>
<evidence type="ECO:0000313" key="1">
    <source>
        <dbReference type="EMBL" id="RSL33128.1"/>
    </source>
</evidence>
<dbReference type="OrthoDB" id="9814215at2"/>
<gene>
    <name evidence="1" type="ORF">D7Z54_12565</name>
</gene>
<dbReference type="InterPro" id="IPR004220">
    <property type="entry name" value="5-COMe_2-OHmuconate_Isoase"/>
</dbReference>
<organism evidence="1 2">
    <name type="scientific">Salibacterium salarium</name>
    <dbReference type="NCBI Taxonomy" id="284579"/>
    <lineage>
        <taxon>Bacteria</taxon>
        <taxon>Bacillati</taxon>
        <taxon>Bacillota</taxon>
        <taxon>Bacilli</taxon>
        <taxon>Bacillales</taxon>
        <taxon>Bacillaceae</taxon>
    </lineage>
</organism>
<dbReference type="SUPFAM" id="SSF55331">
    <property type="entry name" value="Tautomerase/MIF"/>
    <property type="match status" value="1"/>
</dbReference>
<dbReference type="InterPro" id="IPR014347">
    <property type="entry name" value="Tautomerase/MIF_sf"/>
</dbReference>
<dbReference type="PANTHER" id="PTHR37950:SF1">
    <property type="entry name" value="4-HYDROXYPHENYLACETATE CATABOLISM PROTEIN"/>
    <property type="match status" value="1"/>
</dbReference>
<dbReference type="Gene3D" id="3.30.429.10">
    <property type="entry name" value="Macrophage Migration Inhibitory Factor"/>
    <property type="match status" value="1"/>
</dbReference>
<dbReference type="PANTHER" id="PTHR37950">
    <property type="entry name" value="4-HYDROXYPHENYLACETATE CATABOLISM PROTEIN"/>
    <property type="match status" value="1"/>
</dbReference>
<dbReference type="EMBL" id="RBVX01000010">
    <property type="protein sequence ID" value="RSL33128.1"/>
    <property type="molecule type" value="Genomic_DNA"/>
</dbReference>